<dbReference type="GO" id="GO:0017000">
    <property type="term" value="P:antibiotic biosynthetic process"/>
    <property type="evidence" value="ECO:0007669"/>
    <property type="project" value="UniProtKB-ARBA"/>
</dbReference>
<evidence type="ECO:0000313" key="10">
    <source>
        <dbReference type="Proteomes" id="UP000642070"/>
    </source>
</evidence>
<dbReference type="EMBL" id="BMPI01000023">
    <property type="protein sequence ID" value="GGM40915.1"/>
    <property type="molecule type" value="Genomic_DNA"/>
</dbReference>
<dbReference type="Gene3D" id="1.10.630.10">
    <property type="entry name" value="Cytochrome P450"/>
    <property type="match status" value="1"/>
</dbReference>
<keyword evidence="4 7" id="KW-0560">Oxidoreductase</keyword>
<dbReference type="InterPro" id="IPR001128">
    <property type="entry name" value="Cyt_P450"/>
</dbReference>
<dbReference type="SUPFAM" id="SSF48264">
    <property type="entry name" value="Cytochrome P450"/>
    <property type="match status" value="1"/>
</dbReference>
<organism evidence="9 10">
    <name type="scientific">Dactylosporangium sucinum</name>
    <dbReference type="NCBI Taxonomy" id="1424081"/>
    <lineage>
        <taxon>Bacteria</taxon>
        <taxon>Bacillati</taxon>
        <taxon>Actinomycetota</taxon>
        <taxon>Actinomycetes</taxon>
        <taxon>Micromonosporales</taxon>
        <taxon>Micromonosporaceae</taxon>
        <taxon>Dactylosporangium</taxon>
    </lineage>
</organism>
<dbReference type="InterPro" id="IPR036396">
    <property type="entry name" value="Cyt_P450_sf"/>
</dbReference>
<dbReference type="InterPro" id="IPR017972">
    <property type="entry name" value="Cyt_P450_CS"/>
</dbReference>
<keyword evidence="3 7" id="KW-0479">Metal-binding</keyword>
<protein>
    <submittedName>
        <fullName evidence="9">Cytochrome P450 hydroxylase</fullName>
    </submittedName>
</protein>
<proteinExistence type="inferred from homology"/>
<accession>A0A917WYK5</accession>
<keyword evidence="5 7" id="KW-0408">Iron</keyword>
<dbReference type="PANTHER" id="PTHR46696:SF1">
    <property type="entry name" value="CYTOCHROME P450 YJIB-RELATED"/>
    <property type="match status" value="1"/>
</dbReference>
<evidence type="ECO:0000313" key="9">
    <source>
        <dbReference type="EMBL" id="GGM40915.1"/>
    </source>
</evidence>
<dbReference type="GO" id="GO:0004497">
    <property type="term" value="F:monooxygenase activity"/>
    <property type="evidence" value="ECO:0007669"/>
    <property type="project" value="UniProtKB-KW"/>
</dbReference>
<dbReference type="GO" id="GO:0020037">
    <property type="term" value="F:heme binding"/>
    <property type="evidence" value="ECO:0007669"/>
    <property type="project" value="InterPro"/>
</dbReference>
<evidence type="ECO:0000256" key="3">
    <source>
        <dbReference type="ARBA" id="ARBA00022723"/>
    </source>
</evidence>
<dbReference type="GO" id="GO:0005506">
    <property type="term" value="F:iron ion binding"/>
    <property type="evidence" value="ECO:0007669"/>
    <property type="project" value="InterPro"/>
</dbReference>
<dbReference type="GO" id="GO:0016705">
    <property type="term" value="F:oxidoreductase activity, acting on paired donors, with incorporation or reduction of molecular oxygen"/>
    <property type="evidence" value="ECO:0007669"/>
    <property type="project" value="InterPro"/>
</dbReference>
<feature type="region of interest" description="Disordered" evidence="8">
    <location>
        <begin position="1"/>
        <end position="20"/>
    </location>
</feature>
<dbReference type="PANTHER" id="PTHR46696">
    <property type="entry name" value="P450, PUTATIVE (EUROFUNG)-RELATED"/>
    <property type="match status" value="1"/>
</dbReference>
<evidence type="ECO:0000256" key="8">
    <source>
        <dbReference type="SAM" id="MobiDB-lite"/>
    </source>
</evidence>
<evidence type="ECO:0000256" key="4">
    <source>
        <dbReference type="ARBA" id="ARBA00023002"/>
    </source>
</evidence>
<comment type="similarity">
    <text evidence="1 7">Belongs to the cytochrome P450 family.</text>
</comment>
<reference evidence="9" key="2">
    <citation type="submission" date="2020-09" db="EMBL/GenBank/DDBJ databases">
        <authorList>
            <person name="Sun Q."/>
            <person name="Ohkuma M."/>
        </authorList>
    </citation>
    <scope>NUCLEOTIDE SEQUENCE</scope>
    <source>
        <strain evidence="9">JCM 19831</strain>
    </source>
</reference>
<dbReference type="InterPro" id="IPR002397">
    <property type="entry name" value="Cyt_P450_B"/>
</dbReference>
<dbReference type="PROSITE" id="PS00086">
    <property type="entry name" value="CYTOCHROME_P450"/>
    <property type="match status" value="1"/>
</dbReference>
<keyword evidence="6 7" id="KW-0503">Monooxygenase</keyword>
<evidence type="ECO:0000256" key="6">
    <source>
        <dbReference type="ARBA" id="ARBA00023033"/>
    </source>
</evidence>
<keyword evidence="2 7" id="KW-0349">Heme</keyword>
<gene>
    <name evidence="9" type="ORF">GCM10007977_047940</name>
</gene>
<keyword evidence="10" id="KW-1185">Reference proteome</keyword>
<dbReference type="Proteomes" id="UP000642070">
    <property type="component" value="Unassembled WGS sequence"/>
</dbReference>
<dbReference type="RefSeq" id="WP_190252151.1">
    <property type="nucleotide sequence ID" value="NZ_BMPI01000023.1"/>
</dbReference>
<dbReference type="AlphaFoldDB" id="A0A917WYK5"/>
<dbReference type="FunFam" id="1.10.630.10:FF:000018">
    <property type="entry name" value="Cytochrome P450 monooxygenase"/>
    <property type="match status" value="1"/>
</dbReference>
<dbReference type="PRINTS" id="PR00359">
    <property type="entry name" value="BP450"/>
</dbReference>
<evidence type="ECO:0000256" key="7">
    <source>
        <dbReference type="RuleBase" id="RU000461"/>
    </source>
</evidence>
<evidence type="ECO:0000256" key="2">
    <source>
        <dbReference type="ARBA" id="ARBA00022617"/>
    </source>
</evidence>
<evidence type="ECO:0000256" key="5">
    <source>
        <dbReference type="ARBA" id="ARBA00023004"/>
    </source>
</evidence>
<comment type="caution">
    <text evidence="9">The sequence shown here is derived from an EMBL/GenBank/DDBJ whole genome shotgun (WGS) entry which is preliminary data.</text>
</comment>
<dbReference type="Pfam" id="PF00067">
    <property type="entry name" value="p450"/>
    <property type="match status" value="1"/>
</dbReference>
<sequence length="415" mass="44847">MSPPHAADRRRPHLVPADLESRPDPYPFFRQLRETGRLQPVVVAGGLEASLVTRHEDVVTGLLTRGLSRDPRNARDAFAATDGYADGREHIFERTLFSSDPPAHTVSRRLVAGAFAARNIDLLRPKVRATAEDLLDRLATRPEIDVMSDYAVPLAVAAIGDLLGIPASDRSMVSRWQRDLDVPPVDSRSAAVAFEASTAIGAYLQDLMRYRRGYPVNDLLSELAAVGRDKSLRGDVMAGAQTLLVVGHTATASLIATSIVHLVARPSGLHSVGTSPPRTAQFIEEVLRYDAPVLLGPFRYATADLQLAGSRVPSGGVVILCIASANRDPVRFGDPDSFRPDRRPNGHLTFGRGVHACLGSSLARMIAQTAVGALATRFPEARLRGEPSALRWRFSQVRCLEAVPLILVPAGAPRP</sequence>
<reference evidence="9" key="1">
    <citation type="journal article" date="2014" name="Int. J. Syst. Evol. Microbiol.">
        <title>Complete genome sequence of Corynebacterium casei LMG S-19264T (=DSM 44701T), isolated from a smear-ripened cheese.</title>
        <authorList>
            <consortium name="US DOE Joint Genome Institute (JGI-PGF)"/>
            <person name="Walter F."/>
            <person name="Albersmeier A."/>
            <person name="Kalinowski J."/>
            <person name="Ruckert C."/>
        </authorList>
    </citation>
    <scope>NUCLEOTIDE SEQUENCE</scope>
    <source>
        <strain evidence="9">JCM 19831</strain>
    </source>
</reference>
<evidence type="ECO:0000256" key="1">
    <source>
        <dbReference type="ARBA" id="ARBA00010617"/>
    </source>
</evidence>
<name>A0A917WYK5_9ACTN</name>